<dbReference type="RefSeq" id="WP_015247245.1">
    <property type="nucleotide sequence ID" value="NC_019892.1"/>
</dbReference>
<dbReference type="eggNOG" id="COG0451">
    <property type="taxonomic scope" value="Bacteria"/>
</dbReference>
<dbReference type="InterPro" id="IPR050177">
    <property type="entry name" value="Lipid_A_modif_metabolic_enz"/>
</dbReference>
<dbReference type="InterPro" id="IPR001509">
    <property type="entry name" value="Epimerase_deHydtase"/>
</dbReference>
<dbReference type="PANTHER" id="PTHR43245:SF23">
    <property type="entry name" value="NAD(P)-BINDING DOMAIN-CONTAINING PROTEIN"/>
    <property type="match status" value="1"/>
</dbReference>
<gene>
    <name evidence="2" type="ordered locus">Sinac_3883</name>
</gene>
<dbReference type="AlphaFoldDB" id="L0DHG0"/>
<dbReference type="STRING" id="886293.Sinac_3883"/>
<dbReference type="EMBL" id="CP003364">
    <property type="protein sequence ID" value="AGA28111.1"/>
    <property type="molecule type" value="Genomic_DNA"/>
</dbReference>
<protein>
    <submittedName>
        <fullName evidence="2">Nucleoside-diphosphate-sugar epimerase</fullName>
    </submittedName>
</protein>
<dbReference type="Pfam" id="PF01370">
    <property type="entry name" value="Epimerase"/>
    <property type="match status" value="1"/>
</dbReference>
<dbReference type="OrthoDB" id="258549at2"/>
<keyword evidence="3" id="KW-1185">Reference proteome</keyword>
<feature type="domain" description="NAD-dependent epimerase/dehydratase" evidence="1">
    <location>
        <begin position="3"/>
        <end position="231"/>
    </location>
</feature>
<accession>L0DHG0</accession>
<dbReference type="SUPFAM" id="SSF51735">
    <property type="entry name" value="NAD(P)-binding Rossmann-fold domains"/>
    <property type="match status" value="1"/>
</dbReference>
<dbReference type="HOGENOM" id="CLU_007383_4_0_0"/>
<sequence>MKILVTGGAGYVGSTLVPMLLQQGHRVRVYDSLKFGGQGLLPCCQNRFFELVKGDVSDLGGLKSALEGMDAVVHLAAIVGYPACKKEPHLAQATNVDGTRNLLSLRKPDQKVIFASTGSIYGAVPDYICNEKTPRAPITLYGETKATAEQMVLDAGNGIAYRYATAFGVSNRMRLDLMPNDFTYQAVKNKSLIVYQGGFKRTFVHVRDMARSMIFALEKWDTVKDDVYNVGHETMNFTKEDVARKILEHVDFYLHFAEFGSDADQRNYEVSYEKIRAKGFETTVDLDRGIAELVRAAQLIEFQNPFANV</sequence>
<dbReference type="KEGG" id="saci:Sinac_3883"/>
<evidence type="ECO:0000259" key="1">
    <source>
        <dbReference type="Pfam" id="PF01370"/>
    </source>
</evidence>
<dbReference type="Gene3D" id="3.40.50.720">
    <property type="entry name" value="NAD(P)-binding Rossmann-like Domain"/>
    <property type="match status" value="1"/>
</dbReference>
<evidence type="ECO:0000313" key="2">
    <source>
        <dbReference type="EMBL" id="AGA28111.1"/>
    </source>
</evidence>
<name>L0DHG0_SINAD</name>
<dbReference type="Proteomes" id="UP000010798">
    <property type="component" value="Chromosome"/>
</dbReference>
<dbReference type="PANTHER" id="PTHR43245">
    <property type="entry name" value="BIFUNCTIONAL POLYMYXIN RESISTANCE PROTEIN ARNA"/>
    <property type="match status" value="1"/>
</dbReference>
<dbReference type="InterPro" id="IPR036291">
    <property type="entry name" value="NAD(P)-bd_dom_sf"/>
</dbReference>
<dbReference type="CDD" id="cd08946">
    <property type="entry name" value="SDR_e"/>
    <property type="match status" value="1"/>
</dbReference>
<organism evidence="2 3">
    <name type="scientific">Singulisphaera acidiphila (strain ATCC BAA-1392 / DSM 18658 / VKM B-2454 / MOB10)</name>
    <dbReference type="NCBI Taxonomy" id="886293"/>
    <lineage>
        <taxon>Bacteria</taxon>
        <taxon>Pseudomonadati</taxon>
        <taxon>Planctomycetota</taxon>
        <taxon>Planctomycetia</taxon>
        <taxon>Isosphaerales</taxon>
        <taxon>Isosphaeraceae</taxon>
        <taxon>Singulisphaera</taxon>
    </lineage>
</organism>
<evidence type="ECO:0000313" key="3">
    <source>
        <dbReference type="Proteomes" id="UP000010798"/>
    </source>
</evidence>
<proteinExistence type="predicted"/>
<reference evidence="2 3" key="1">
    <citation type="submission" date="2012-02" db="EMBL/GenBank/DDBJ databases">
        <title>Complete sequence of chromosome of Singulisphaera acidiphila DSM 18658.</title>
        <authorList>
            <consortium name="US DOE Joint Genome Institute (JGI-PGF)"/>
            <person name="Lucas S."/>
            <person name="Copeland A."/>
            <person name="Lapidus A."/>
            <person name="Glavina del Rio T."/>
            <person name="Dalin E."/>
            <person name="Tice H."/>
            <person name="Bruce D."/>
            <person name="Goodwin L."/>
            <person name="Pitluck S."/>
            <person name="Peters L."/>
            <person name="Ovchinnikova G."/>
            <person name="Chertkov O."/>
            <person name="Kyrpides N."/>
            <person name="Mavromatis K."/>
            <person name="Ivanova N."/>
            <person name="Brettin T."/>
            <person name="Detter J.C."/>
            <person name="Han C."/>
            <person name="Larimer F."/>
            <person name="Land M."/>
            <person name="Hauser L."/>
            <person name="Markowitz V."/>
            <person name="Cheng J.-F."/>
            <person name="Hugenholtz P."/>
            <person name="Woyke T."/>
            <person name="Wu D."/>
            <person name="Tindall B."/>
            <person name="Pomrenke H."/>
            <person name="Brambilla E."/>
            <person name="Klenk H.-P."/>
            <person name="Eisen J.A."/>
        </authorList>
    </citation>
    <scope>NUCLEOTIDE SEQUENCE [LARGE SCALE GENOMIC DNA]</scope>
    <source>
        <strain evidence="3">ATCC BAA-1392 / DSM 18658 / VKM B-2454 / MOB10</strain>
    </source>
</reference>